<name>A0A2M8F0X3_9BACT</name>
<dbReference type="Proteomes" id="UP000231383">
    <property type="component" value="Unassembled WGS sequence"/>
</dbReference>
<sequence>MSEQLKKALVDNSPGRSLDAQVGSERSPLQNFIDRASAGPYSEEELYTPEIERFLSDPSQATVITCGRNEHKRGNLIPTLEYAQSSTIGAGNVIFIDARSTDGSAEIARAVGVNTIERNDALEGWFDIDALADLMRLPKDAIFQDVDGFTPMRKGIDVMIARLVAMQNGSGNDIFIDSDLMTIPDGRLVSKIAREQVYHPIQSLAKGFLDLDRKIPGDQKPFTLYTGSGDRNNETIMGTYNTYNTVAFSPFLNSGQRQIARAFYALPSTLMHLLTGELIVSNQHLLTHNGSPTFGSELDVMNATGQATESARTLSQSGFALMHFGDLSSENLADQYPLFGNVRRGEQLRIDEPQTDDKEWWMIAGILPQFIRGVADYCIQTEQLPHQLSIDDYPRLNEWLSNIQECSYGDKNTQTRVAIKSPMERAIPPISLLIKEGIIRNI</sequence>
<organism evidence="2 3">
    <name type="scientific">Candidatus Roizmanbacteria bacterium CG_4_9_14_0_2_um_filter_39_13</name>
    <dbReference type="NCBI Taxonomy" id="1974839"/>
    <lineage>
        <taxon>Bacteria</taxon>
        <taxon>Candidatus Roizmaniibacteriota</taxon>
    </lineage>
</organism>
<evidence type="ECO:0000313" key="3">
    <source>
        <dbReference type="Proteomes" id="UP000231383"/>
    </source>
</evidence>
<evidence type="ECO:0000313" key="2">
    <source>
        <dbReference type="EMBL" id="PJC32943.1"/>
    </source>
</evidence>
<reference evidence="3" key="1">
    <citation type="submission" date="2017-09" db="EMBL/GenBank/DDBJ databases">
        <title>Depth-based differentiation of microbial function through sediment-hosted aquifers and enrichment of novel symbionts in the deep terrestrial subsurface.</title>
        <authorList>
            <person name="Probst A.J."/>
            <person name="Ladd B."/>
            <person name="Jarett J.K."/>
            <person name="Geller-Mcgrath D.E."/>
            <person name="Sieber C.M.K."/>
            <person name="Emerson J.B."/>
            <person name="Anantharaman K."/>
            <person name="Thomas B.C."/>
            <person name="Malmstrom R."/>
            <person name="Stieglmeier M."/>
            <person name="Klingl A."/>
            <person name="Woyke T."/>
            <person name="Ryan C.M."/>
            <person name="Banfield J.F."/>
        </authorList>
    </citation>
    <scope>NUCLEOTIDE SEQUENCE [LARGE SCALE GENOMIC DNA]</scope>
</reference>
<comment type="caution">
    <text evidence="2">The sequence shown here is derived from an EMBL/GenBank/DDBJ whole genome shotgun (WGS) entry which is preliminary data.</text>
</comment>
<dbReference type="EMBL" id="PFSC01000057">
    <property type="protein sequence ID" value="PJC32943.1"/>
    <property type="molecule type" value="Genomic_DNA"/>
</dbReference>
<proteinExistence type="predicted"/>
<feature type="region of interest" description="Disordered" evidence="1">
    <location>
        <begin position="1"/>
        <end position="26"/>
    </location>
</feature>
<protein>
    <submittedName>
        <fullName evidence="2">Uncharacterized protein</fullName>
    </submittedName>
</protein>
<accession>A0A2M8F0X3</accession>
<evidence type="ECO:0000256" key="1">
    <source>
        <dbReference type="SAM" id="MobiDB-lite"/>
    </source>
</evidence>
<dbReference type="AlphaFoldDB" id="A0A2M8F0X3"/>
<gene>
    <name evidence="2" type="ORF">CO051_02265</name>
</gene>